<keyword evidence="3" id="KW-1185">Reference proteome</keyword>
<feature type="transmembrane region" description="Helical" evidence="1">
    <location>
        <begin position="92"/>
        <end position="113"/>
    </location>
</feature>
<dbReference type="RefSeq" id="WP_243012479.1">
    <property type="nucleotide sequence ID" value="NZ_JALGAR010000003.1"/>
</dbReference>
<protein>
    <submittedName>
        <fullName evidence="2">Uncharacterized protein</fullName>
    </submittedName>
</protein>
<evidence type="ECO:0000256" key="1">
    <source>
        <dbReference type="SAM" id="Phobius"/>
    </source>
</evidence>
<dbReference type="AlphaFoldDB" id="A0AA41QWN0"/>
<evidence type="ECO:0000313" key="2">
    <source>
        <dbReference type="EMBL" id="MCI4658844.1"/>
    </source>
</evidence>
<gene>
    <name evidence="2" type="ORF">MQH31_13615</name>
</gene>
<proteinExistence type="predicted"/>
<feature type="transmembrane region" description="Helical" evidence="1">
    <location>
        <begin position="148"/>
        <end position="168"/>
    </location>
</feature>
<name>A0AA41QWN0_9MICO</name>
<keyword evidence="1" id="KW-1133">Transmembrane helix</keyword>
<feature type="transmembrane region" description="Helical" evidence="1">
    <location>
        <begin position="6"/>
        <end position="26"/>
    </location>
</feature>
<keyword evidence="1" id="KW-0812">Transmembrane</keyword>
<feature type="transmembrane region" description="Helical" evidence="1">
    <location>
        <begin position="265"/>
        <end position="283"/>
    </location>
</feature>
<sequence>MSFELIFTWICLGALALLALGSLLYARTERSRDRAFLQFWQKAGLPVQSDDIARAIRTRLRARNTAAFVGGLFGLLVSAVVLVIQPSLASPVFIWLVVVPATLISVSALGVAASLRESLFRPPADAPRLARPTIVTLSDYVSPWRLRAAPLLVLLSFVLTIAGILLGLTGTVDLGAFLASPALPVLALASAVLLVGSAASRRVLTHTQPATTELELAWDDAFRAETFRSLLLFQTIIAWLAAGAVSLGILGGWDALRGTTWSIGLGPQIFNWGYLAILLWFSIGNATDRFRRRLWPDLAVSPADPAAAS</sequence>
<feature type="transmembrane region" description="Helical" evidence="1">
    <location>
        <begin position="174"/>
        <end position="195"/>
    </location>
</feature>
<feature type="transmembrane region" description="Helical" evidence="1">
    <location>
        <begin position="230"/>
        <end position="253"/>
    </location>
</feature>
<comment type="caution">
    <text evidence="2">The sequence shown here is derived from an EMBL/GenBank/DDBJ whole genome shotgun (WGS) entry which is preliminary data.</text>
</comment>
<evidence type="ECO:0000313" key="3">
    <source>
        <dbReference type="Proteomes" id="UP001165341"/>
    </source>
</evidence>
<organism evidence="2 3">
    <name type="scientific">Cryobacterium zhongshanensis</name>
    <dbReference type="NCBI Taxonomy" id="2928153"/>
    <lineage>
        <taxon>Bacteria</taxon>
        <taxon>Bacillati</taxon>
        <taxon>Actinomycetota</taxon>
        <taxon>Actinomycetes</taxon>
        <taxon>Micrococcales</taxon>
        <taxon>Microbacteriaceae</taxon>
        <taxon>Cryobacterium</taxon>
    </lineage>
</organism>
<feature type="transmembrane region" description="Helical" evidence="1">
    <location>
        <begin position="66"/>
        <end position="86"/>
    </location>
</feature>
<dbReference type="EMBL" id="JALGAR010000003">
    <property type="protein sequence ID" value="MCI4658844.1"/>
    <property type="molecule type" value="Genomic_DNA"/>
</dbReference>
<reference evidence="2" key="1">
    <citation type="submission" date="2022-03" db="EMBL/GenBank/DDBJ databases">
        <title>Cryobacterium sp. nov. strain ZS14-85, isolated from Antarctic soil.</title>
        <authorList>
            <person name="Li J."/>
            <person name="Niu G."/>
        </authorList>
    </citation>
    <scope>NUCLEOTIDE SEQUENCE</scope>
    <source>
        <strain evidence="2">ZS14-85</strain>
    </source>
</reference>
<accession>A0AA41QWN0</accession>
<keyword evidence="1" id="KW-0472">Membrane</keyword>
<dbReference type="Proteomes" id="UP001165341">
    <property type="component" value="Unassembled WGS sequence"/>
</dbReference>